<reference evidence="2 3" key="1">
    <citation type="submission" date="2024-06" db="EMBL/GenBank/DDBJ databases">
        <authorList>
            <person name="Kraege A."/>
            <person name="Thomma B."/>
        </authorList>
    </citation>
    <scope>NUCLEOTIDE SEQUENCE [LARGE SCALE GENOMIC DNA]</scope>
</reference>
<dbReference type="EMBL" id="CAXHTA020000001">
    <property type="protein sequence ID" value="CAL5218789.1"/>
    <property type="molecule type" value="Genomic_DNA"/>
</dbReference>
<feature type="compositionally biased region" description="Basic and acidic residues" evidence="1">
    <location>
        <begin position="183"/>
        <end position="195"/>
    </location>
</feature>
<feature type="region of interest" description="Disordered" evidence="1">
    <location>
        <begin position="105"/>
        <end position="211"/>
    </location>
</feature>
<accession>A0ABP1FHW8</accession>
<feature type="compositionally biased region" description="Low complexity" evidence="1">
    <location>
        <begin position="142"/>
        <end position="156"/>
    </location>
</feature>
<dbReference type="Proteomes" id="UP001497392">
    <property type="component" value="Unassembled WGS sequence"/>
</dbReference>
<keyword evidence="3" id="KW-1185">Reference proteome</keyword>
<sequence>MQLLVQELRDFFQEVHGEHEISFPEQLPISALVGCVTVVDVLTAEQVAAWDQLPDALKLEVGSPHAFLCEDPMVLARPISMRGSPKMWQLPLQMLSRARAALQEPPQIGPEPFSWSAWPQPSDLRTRRLPQNPRKYLFRNKYQQQYQQHPQQHFQQRPPPPPPQVSPGKRQRSSAAADEDVASPEKARKLNEHNGKLLLDSAKMASSWQAS</sequence>
<gene>
    <name evidence="2" type="primary">g511</name>
    <name evidence="2" type="ORF">VP750_LOCUS448</name>
</gene>
<protein>
    <submittedName>
        <fullName evidence="2">G511 protein</fullName>
    </submittedName>
</protein>
<proteinExistence type="predicted"/>
<evidence type="ECO:0000313" key="3">
    <source>
        <dbReference type="Proteomes" id="UP001497392"/>
    </source>
</evidence>
<organism evidence="2 3">
    <name type="scientific">Coccomyxa viridis</name>
    <dbReference type="NCBI Taxonomy" id="1274662"/>
    <lineage>
        <taxon>Eukaryota</taxon>
        <taxon>Viridiplantae</taxon>
        <taxon>Chlorophyta</taxon>
        <taxon>core chlorophytes</taxon>
        <taxon>Trebouxiophyceae</taxon>
        <taxon>Trebouxiophyceae incertae sedis</taxon>
        <taxon>Coccomyxaceae</taxon>
        <taxon>Coccomyxa</taxon>
    </lineage>
</organism>
<name>A0ABP1FHW8_9CHLO</name>
<evidence type="ECO:0000256" key="1">
    <source>
        <dbReference type="SAM" id="MobiDB-lite"/>
    </source>
</evidence>
<comment type="caution">
    <text evidence="2">The sequence shown here is derived from an EMBL/GenBank/DDBJ whole genome shotgun (WGS) entry which is preliminary data.</text>
</comment>
<evidence type="ECO:0000313" key="2">
    <source>
        <dbReference type="EMBL" id="CAL5218789.1"/>
    </source>
</evidence>